<keyword evidence="2" id="KW-1185">Reference proteome</keyword>
<dbReference type="NCBIfam" id="TIGR00022">
    <property type="entry name" value="YhcH/YjgK/YiaL family protein"/>
    <property type="match status" value="1"/>
</dbReference>
<evidence type="ECO:0008006" key="3">
    <source>
        <dbReference type="Google" id="ProtNLM"/>
    </source>
</evidence>
<dbReference type="RefSeq" id="WP_011138614.1">
    <property type="nucleotide sequence ID" value="NC_005090.1"/>
</dbReference>
<dbReference type="GO" id="GO:0005829">
    <property type="term" value="C:cytosol"/>
    <property type="evidence" value="ECO:0007669"/>
    <property type="project" value="TreeGrafter"/>
</dbReference>
<protein>
    <recommendedName>
        <fullName evidence="3">YhcH/YjgK/YiaL family protein</fullName>
    </recommendedName>
</protein>
<dbReference type="KEGG" id="wsu:WS0688"/>
<dbReference type="HOGENOM" id="CLU_107139_1_0_7"/>
<dbReference type="InterPro" id="IPR004375">
    <property type="entry name" value="NanQ/TabA/YiaL"/>
</dbReference>
<dbReference type="PANTHER" id="PTHR34986">
    <property type="entry name" value="EVOLVED BETA-GALACTOSIDASE SUBUNIT BETA"/>
    <property type="match status" value="1"/>
</dbReference>
<dbReference type="Proteomes" id="UP000000422">
    <property type="component" value="Chromosome"/>
</dbReference>
<accession>Q7MS77</accession>
<reference evidence="1 2" key="1">
    <citation type="journal article" date="2003" name="Proc. Natl. Acad. Sci. U.S.A.">
        <title>Complete genome sequence and analysis of Wolinella succinogenes.</title>
        <authorList>
            <person name="Baar C."/>
            <person name="Eppinger M."/>
            <person name="Raddatz G."/>
            <person name="Simon JM."/>
            <person name="Lanz C."/>
            <person name="Klimmek O."/>
            <person name="Nandakumar R."/>
            <person name="Gross R."/>
            <person name="Rosinus A."/>
            <person name="Keller H."/>
            <person name="Jagtap P."/>
            <person name="Linke B."/>
            <person name="Meyer F."/>
            <person name="Lederer H."/>
            <person name="Schuster S.C."/>
        </authorList>
    </citation>
    <scope>NUCLEOTIDE SEQUENCE [LARGE SCALE GENOMIC DNA]</scope>
    <source>
        <strain evidence="2">ATCC 29543 / DSM 1740 / CCUG 13145 / JCM 31913 / LMG 7466 / NCTC 11488 / FDC 602W</strain>
    </source>
</reference>
<dbReference type="STRING" id="273121.WS0688"/>
<organism evidence="2">
    <name type="scientific">Wolinella succinogenes (strain ATCC 29543 / DSM 1740 / CCUG 13145 / JCM 31913 / LMG 7466 / NCTC 11488 / FDC 602W)</name>
    <name type="common">Vibrio succinogenes</name>
    <dbReference type="NCBI Taxonomy" id="273121"/>
    <lineage>
        <taxon>Bacteria</taxon>
        <taxon>Pseudomonadati</taxon>
        <taxon>Campylobacterota</taxon>
        <taxon>Epsilonproteobacteria</taxon>
        <taxon>Campylobacterales</taxon>
        <taxon>Helicobacteraceae</taxon>
        <taxon>Wolinella</taxon>
    </lineage>
</organism>
<dbReference type="eggNOG" id="COG2731">
    <property type="taxonomic scope" value="Bacteria"/>
</dbReference>
<dbReference type="Gene3D" id="2.60.120.370">
    <property type="entry name" value="YhcH/YjgK/YiaL"/>
    <property type="match status" value="1"/>
</dbReference>
<name>Q7MS77_WOLSU</name>
<evidence type="ECO:0000313" key="1">
    <source>
        <dbReference type="EMBL" id="CAE09814.1"/>
    </source>
</evidence>
<dbReference type="EMBL" id="BX571658">
    <property type="protein sequence ID" value="CAE09814.1"/>
    <property type="molecule type" value="Genomic_DNA"/>
</dbReference>
<dbReference type="Pfam" id="PF04074">
    <property type="entry name" value="DUF386"/>
    <property type="match status" value="1"/>
</dbReference>
<dbReference type="PANTHER" id="PTHR34986:SF1">
    <property type="entry name" value="PROTEIN YIAL"/>
    <property type="match status" value="1"/>
</dbReference>
<dbReference type="DNASU" id="2554825"/>
<dbReference type="SUPFAM" id="SSF51197">
    <property type="entry name" value="Clavaminate synthase-like"/>
    <property type="match status" value="1"/>
</dbReference>
<evidence type="ECO:0000313" key="2">
    <source>
        <dbReference type="Proteomes" id="UP000000422"/>
    </source>
</evidence>
<sequence length="172" mass="19391">MAIVGSLDRFEGLCKKTQALQCVWDYMKSAMQEGNEARERITKLPLKSPQKLDLGNGIFVIEQAYMTKPYEEAFFESHQKYIDFQLVLAGKEIFATGEKGDFALVEPYNEAKDLIVYSPLEKECSSLVLHQGFLAILFPYDVHAGSLKVGKESERVSKSVIKVPVELVKHSL</sequence>
<dbReference type="AlphaFoldDB" id="Q7MS77"/>
<dbReference type="InterPro" id="IPR037012">
    <property type="entry name" value="NanQ/TabA/YiaL_sf"/>
</dbReference>
<gene>
    <name evidence="1" type="ordered locus">WS0688</name>
</gene>
<proteinExistence type="predicted"/>